<evidence type="ECO:0000313" key="2">
    <source>
        <dbReference type="Proteomes" id="UP000217154"/>
    </source>
</evidence>
<protein>
    <submittedName>
        <fullName evidence="1">Phage tail protein</fullName>
    </submittedName>
</protein>
<reference evidence="1 2" key="1">
    <citation type="submission" date="2017-09" db="EMBL/GenBank/DDBJ databases">
        <title>The diverse metabolic capabilities of V. boronicumulans make it an excellent choice for continued studies on novel biodegradation.</title>
        <authorList>
            <person name="Sun S."/>
        </authorList>
    </citation>
    <scope>NUCLEOTIDE SEQUENCE [LARGE SCALE GENOMIC DNA]</scope>
    <source>
        <strain evidence="1 2">J1</strain>
    </source>
</reference>
<dbReference type="KEGG" id="vbo:CKY39_31310"/>
<accession>A0A286SFI1</accession>
<proteinExistence type="predicted"/>
<dbReference type="EMBL" id="CP023284">
    <property type="protein sequence ID" value="ATA57994.1"/>
    <property type="molecule type" value="Genomic_DNA"/>
</dbReference>
<gene>
    <name evidence="1" type="ORF">CKY39_31310</name>
</gene>
<organism evidence="1 2">
    <name type="scientific">Variovorax boronicumulans</name>
    <dbReference type="NCBI Taxonomy" id="436515"/>
    <lineage>
        <taxon>Bacteria</taxon>
        <taxon>Pseudomonadati</taxon>
        <taxon>Pseudomonadota</taxon>
        <taxon>Betaproteobacteria</taxon>
        <taxon>Burkholderiales</taxon>
        <taxon>Comamonadaceae</taxon>
        <taxon>Variovorax</taxon>
    </lineage>
</organism>
<evidence type="ECO:0000313" key="1">
    <source>
        <dbReference type="EMBL" id="ATA57994.1"/>
    </source>
</evidence>
<dbReference type="Proteomes" id="UP000217154">
    <property type="component" value="Chromosome"/>
</dbReference>
<dbReference type="AlphaFoldDB" id="A0A286SFI1"/>
<name>A0A286SFI1_9BURK</name>
<sequence>MESIAESERGQGIYHVPSGAVIDPMPEDWMTVTRNDSGFYTCFVRWPADKWPRHDGHAWELVARPAATITAAPSAAEKLAAFLASNPDVSALIDATTSNQE</sequence>